<evidence type="ECO:0000259" key="2">
    <source>
        <dbReference type="Pfam" id="PF11716"/>
    </source>
</evidence>
<reference evidence="3 4" key="1">
    <citation type="submission" date="2016-11" db="EMBL/GenBank/DDBJ databases">
        <authorList>
            <person name="Jaros S."/>
            <person name="Januszkiewicz K."/>
            <person name="Wedrychowicz H."/>
        </authorList>
    </citation>
    <scope>NUCLEOTIDE SEQUENCE [LARGE SCALE GENOMIC DNA]</scope>
    <source>
        <strain evidence="3 4">DSM 44523</strain>
    </source>
</reference>
<dbReference type="Proteomes" id="UP000184501">
    <property type="component" value="Unassembled WGS sequence"/>
</dbReference>
<proteinExistence type="predicted"/>
<dbReference type="PANTHER" id="PTHR40758:SF1">
    <property type="entry name" value="CONSERVED PROTEIN"/>
    <property type="match status" value="1"/>
</dbReference>
<dbReference type="InterPro" id="IPR017517">
    <property type="entry name" value="Maleyloyr_isom"/>
</dbReference>
<dbReference type="InterPro" id="IPR010872">
    <property type="entry name" value="MDMPI_C-term_domain"/>
</dbReference>
<sequence>MTFSADRYYAELKGEGARFAETIDGADHGVAVPTCPEWTLAQLAEHVGQAHRWARTIVATRATEMPSRDAVPDAALPEGPAERDAWLRAGAADLVAVIREAGPDAAVWNFSDDPRAIFWARRMTHETLVHRADAALALGRPFQVDVAVAADGLDEWFSLVSLPAMLARRPAVRSERPQSLRFEVTDADGDGPRRWLLNRGQDGVRMERDGAAEAQADVVVRGPAKELLLVVLRRLPVGAPGVEVTGDGSVLDDWLANSAF</sequence>
<dbReference type="STRING" id="2017.SAMN05444320_103154"/>
<dbReference type="EMBL" id="FQVN01000003">
    <property type="protein sequence ID" value="SHF30532.1"/>
    <property type="molecule type" value="Genomic_DNA"/>
</dbReference>
<protein>
    <submittedName>
        <fullName evidence="3">TIGR03083 family protein</fullName>
    </submittedName>
</protein>
<dbReference type="InterPro" id="IPR024344">
    <property type="entry name" value="MDMPI_metal-binding"/>
</dbReference>
<dbReference type="AlphaFoldDB" id="A0A1M5AKW4"/>
<feature type="domain" description="MDMPI C-terminal" evidence="1">
    <location>
        <begin position="148"/>
        <end position="252"/>
    </location>
</feature>
<evidence type="ECO:0000259" key="1">
    <source>
        <dbReference type="Pfam" id="PF07398"/>
    </source>
</evidence>
<accession>A0A1M5AKW4</accession>
<dbReference type="GO" id="GO:0046872">
    <property type="term" value="F:metal ion binding"/>
    <property type="evidence" value="ECO:0007669"/>
    <property type="project" value="InterPro"/>
</dbReference>
<dbReference type="InterPro" id="IPR034660">
    <property type="entry name" value="DinB/YfiT-like"/>
</dbReference>
<dbReference type="NCBIfam" id="TIGR03083">
    <property type="entry name" value="maleylpyruvate isomerase family mycothiol-dependent enzyme"/>
    <property type="match status" value="1"/>
</dbReference>
<dbReference type="RefSeq" id="WP_073481330.1">
    <property type="nucleotide sequence ID" value="NZ_FQVN01000003.1"/>
</dbReference>
<name>A0A1M5AKW4_STRHI</name>
<dbReference type="SUPFAM" id="SSF109854">
    <property type="entry name" value="DinB/YfiT-like putative metalloenzymes"/>
    <property type="match status" value="1"/>
</dbReference>
<evidence type="ECO:0000313" key="3">
    <source>
        <dbReference type="EMBL" id="SHF30532.1"/>
    </source>
</evidence>
<keyword evidence="4" id="KW-1185">Reference proteome</keyword>
<dbReference type="Pfam" id="PF11716">
    <property type="entry name" value="MDMPI_N"/>
    <property type="match status" value="1"/>
</dbReference>
<dbReference type="PANTHER" id="PTHR40758">
    <property type="entry name" value="CONSERVED PROTEIN"/>
    <property type="match status" value="1"/>
</dbReference>
<dbReference type="OrthoDB" id="3671213at2"/>
<dbReference type="Pfam" id="PF07398">
    <property type="entry name" value="MDMPI_C"/>
    <property type="match status" value="1"/>
</dbReference>
<organism evidence="3 4">
    <name type="scientific">Streptoalloteichus hindustanus</name>
    <dbReference type="NCBI Taxonomy" id="2017"/>
    <lineage>
        <taxon>Bacteria</taxon>
        <taxon>Bacillati</taxon>
        <taxon>Actinomycetota</taxon>
        <taxon>Actinomycetes</taxon>
        <taxon>Pseudonocardiales</taxon>
        <taxon>Pseudonocardiaceae</taxon>
        <taxon>Streptoalloteichus</taxon>
    </lineage>
</organism>
<evidence type="ECO:0000313" key="4">
    <source>
        <dbReference type="Proteomes" id="UP000184501"/>
    </source>
</evidence>
<feature type="domain" description="Mycothiol-dependent maleylpyruvate isomerase metal-binding" evidence="2">
    <location>
        <begin position="13"/>
        <end position="135"/>
    </location>
</feature>
<dbReference type="GO" id="GO:0005886">
    <property type="term" value="C:plasma membrane"/>
    <property type="evidence" value="ECO:0007669"/>
    <property type="project" value="TreeGrafter"/>
</dbReference>
<gene>
    <name evidence="3" type="ORF">SAMN05444320_103154</name>
</gene>